<comment type="catalytic activity">
    <reaction evidence="9 10 11">
        <text>adenosine(37) in tRNA + dimethylallyl diphosphate = N(6)-dimethylallyladenosine(37) in tRNA + diphosphate</text>
        <dbReference type="Rhea" id="RHEA:26482"/>
        <dbReference type="Rhea" id="RHEA-COMP:10162"/>
        <dbReference type="Rhea" id="RHEA-COMP:10375"/>
        <dbReference type="ChEBI" id="CHEBI:33019"/>
        <dbReference type="ChEBI" id="CHEBI:57623"/>
        <dbReference type="ChEBI" id="CHEBI:74411"/>
        <dbReference type="ChEBI" id="CHEBI:74415"/>
        <dbReference type="EC" id="2.5.1.75"/>
    </reaction>
</comment>
<evidence type="ECO:0000256" key="4">
    <source>
        <dbReference type="ARBA" id="ARBA00022679"/>
    </source>
</evidence>
<feature type="binding site" evidence="10">
    <location>
        <begin position="8"/>
        <end position="13"/>
    </location>
    <ligand>
        <name>substrate</name>
    </ligand>
</feature>
<comment type="function">
    <text evidence="2 10 12">Catalyzes the transfer of a dimethylallyl group onto the adenine at position 37 in tRNAs that read codons beginning with uridine, leading to the formation of N6-(dimethylallyl)adenosine (i(6)A).</text>
</comment>
<name>A0ABT8KE10_9MICO</name>
<dbReference type="Gene3D" id="1.10.20.140">
    <property type="match status" value="1"/>
</dbReference>
<comment type="similarity">
    <text evidence="3 10 13">Belongs to the IPP transferase family.</text>
</comment>
<keyword evidence="7 10" id="KW-0067">ATP-binding</keyword>
<protein>
    <recommendedName>
        <fullName evidence="10">tRNA dimethylallyltransferase</fullName>
        <ecNumber evidence="10">2.5.1.75</ecNumber>
    </recommendedName>
    <alternativeName>
        <fullName evidence="10">Dimethylallyl diphosphate:tRNA dimethylallyltransferase</fullName>
        <shortName evidence="10">DMAPP:tRNA dimethylallyltransferase</shortName>
        <shortName evidence="10">DMATase</shortName>
    </alternativeName>
    <alternativeName>
        <fullName evidence="10">Isopentenyl-diphosphate:tRNA isopentenyltransferase</fullName>
        <shortName evidence="10">IPP transferase</shortName>
        <shortName evidence="10">IPPT</shortName>
        <shortName evidence="10">IPTase</shortName>
    </alternativeName>
</protein>
<dbReference type="InterPro" id="IPR018022">
    <property type="entry name" value="IPT"/>
</dbReference>
<evidence type="ECO:0000256" key="12">
    <source>
        <dbReference type="RuleBase" id="RU003784"/>
    </source>
</evidence>
<proteinExistence type="inferred from homology"/>
<dbReference type="Gene3D" id="3.40.50.300">
    <property type="entry name" value="P-loop containing nucleotide triphosphate hydrolases"/>
    <property type="match status" value="1"/>
</dbReference>
<feature type="site" description="Interaction with substrate tRNA" evidence="10">
    <location>
        <position position="102"/>
    </location>
</feature>
<evidence type="ECO:0000256" key="3">
    <source>
        <dbReference type="ARBA" id="ARBA00005842"/>
    </source>
</evidence>
<gene>
    <name evidence="10 14" type="primary">miaA</name>
    <name evidence="14" type="ORF">P5G50_14715</name>
</gene>
<evidence type="ECO:0000256" key="11">
    <source>
        <dbReference type="RuleBase" id="RU003783"/>
    </source>
</evidence>
<dbReference type="RefSeq" id="WP_301230653.1">
    <property type="nucleotide sequence ID" value="NZ_JAROCF010000001.1"/>
</dbReference>
<evidence type="ECO:0000256" key="6">
    <source>
        <dbReference type="ARBA" id="ARBA00022741"/>
    </source>
</evidence>
<keyword evidence="8 10" id="KW-0460">Magnesium</keyword>
<reference evidence="14" key="1">
    <citation type="submission" date="2023-06" db="EMBL/GenBank/DDBJ databases">
        <title>MT1 and MT2 Draft Genomes of Novel Species.</title>
        <authorList>
            <person name="Venkateswaran K."/>
        </authorList>
    </citation>
    <scope>NUCLEOTIDE SEQUENCE</scope>
    <source>
        <strain evidence="14">F6_8S_P_1B</strain>
    </source>
</reference>
<dbReference type="EC" id="2.5.1.75" evidence="10"/>
<organism evidence="14 15">
    <name type="scientific">Leifsonia williamsii</name>
    <dbReference type="NCBI Taxonomy" id="3035919"/>
    <lineage>
        <taxon>Bacteria</taxon>
        <taxon>Bacillati</taxon>
        <taxon>Actinomycetota</taxon>
        <taxon>Actinomycetes</taxon>
        <taxon>Micrococcales</taxon>
        <taxon>Microbacteriaceae</taxon>
        <taxon>Leifsonia</taxon>
    </lineage>
</organism>
<dbReference type="Pfam" id="PF01715">
    <property type="entry name" value="IPPT"/>
    <property type="match status" value="1"/>
</dbReference>
<evidence type="ECO:0000256" key="8">
    <source>
        <dbReference type="ARBA" id="ARBA00022842"/>
    </source>
</evidence>
<dbReference type="EMBL" id="JAROCF010000001">
    <property type="protein sequence ID" value="MDN4615701.1"/>
    <property type="molecule type" value="Genomic_DNA"/>
</dbReference>
<dbReference type="GO" id="GO:0052381">
    <property type="term" value="F:tRNA dimethylallyltransferase activity"/>
    <property type="evidence" value="ECO:0007669"/>
    <property type="project" value="UniProtKB-EC"/>
</dbReference>
<evidence type="ECO:0000256" key="13">
    <source>
        <dbReference type="RuleBase" id="RU003785"/>
    </source>
</evidence>
<evidence type="ECO:0000256" key="10">
    <source>
        <dbReference type="HAMAP-Rule" id="MF_00185"/>
    </source>
</evidence>
<dbReference type="PANTHER" id="PTHR11088:SF60">
    <property type="entry name" value="TRNA DIMETHYLALLYLTRANSFERASE"/>
    <property type="match status" value="1"/>
</dbReference>
<keyword evidence="15" id="KW-1185">Reference proteome</keyword>
<keyword evidence="5 10" id="KW-0819">tRNA processing</keyword>
<sequence length="306" mass="33644">MVAIVGATGTGKTDLSLALADALRERGTAAEVVNADAMQLYRGMDIGTAKLHPSEWRGVPHHMFDVLDVTDEATVARYQPEARAAIDAIQRRGAVPILVGGSGLYVSSVVFDFRFPGTDPELRARLEQELAEQGPGMLFRRLAEVDPESARRIGSSNGRRIVRALEVAELTGQPVSGTLPDEPVPWRPVHLLGVAAPREQLVQRLDARVERMWEAGLLDEVRGLLPRGLERGVTASRAIGYAQALAELRGELSREEAIAQTQHLTRRYARRQVSWFKRYPGLHWLDYDHPALVTEALARTGLGAAR</sequence>
<accession>A0ABT8KE10</accession>
<dbReference type="SUPFAM" id="SSF52540">
    <property type="entry name" value="P-loop containing nucleoside triphosphate hydrolases"/>
    <property type="match status" value="2"/>
</dbReference>
<evidence type="ECO:0000256" key="1">
    <source>
        <dbReference type="ARBA" id="ARBA00001946"/>
    </source>
</evidence>
<comment type="caution">
    <text evidence="10">Lacks conserved residue(s) required for the propagation of feature annotation.</text>
</comment>
<keyword evidence="6 10" id="KW-0547">Nucleotide-binding</keyword>
<feature type="binding site" evidence="10">
    <location>
        <begin position="6"/>
        <end position="13"/>
    </location>
    <ligand>
        <name>ATP</name>
        <dbReference type="ChEBI" id="CHEBI:30616"/>
    </ligand>
</feature>
<evidence type="ECO:0000313" key="15">
    <source>
        <dbReference type="Proteomes" id="UP001174208"/>
    </source>
</evidence>
<evidence type="ECO:0000256" key="5">
    <source>
        <dbReference type="ARBA" id="ARBA00022694"/>
    </source>
</evidence>
<feature type="site" description="Interaction with substrate tRNA" evidence="10">
    <location>
        <position position="123"/>
    </location>
</feature>
<comment type="cofactor">
    <cofactor evidence="1 10">
        <name>Mg(2+)</name>
        <dbReference type="ChEBI" id="CHEBI:18420"/>
    </cofactor>
</comment>
<dbReference type="HAMAP" id="MF_00185">
    <property type="entry name" value="IPP_trans"/>
    <property type="match status" value="1"/>
</dbReference>
<dbReference type="InterPro" id="IPR027417">
    <property type="entry name" value="P-loop_NTPase"/>
</dbReference>
<dbReference type="InterPro" id="IPR039657">
    <property type="entry name" value="Dimethylallyltransferase"/>
</dbReference>
<dbReference type="NCBIfam" id="TIGR00174">
    <property type="entry name" value="miaA"/>
    <property type="match status" value="1"/>
</dbReference>
<comment type="subunit">
    <text evidence="10">Monomer.</text>
</comment>
<comment type="caution">
    <text evidence="14">The sequence shown here is derived from an EMBL/GenBank/DDBJ whole genome shotgun (WGS) entry which is preliminary data.</text>
</comment>
<dbReference type="Proteomes" id="UP001174208">
    <property type="component" value="Unassembled WGS sequence"/>
</dbReference>
<evidence type="ECO:0000256" key="9">
    <source>
        <dbReference type="ARBA" id="ARBA00049563"/>
    </source>
</evidence>
<evidence type="ECO:0000256" key="2">
    <source>
        <dbReference type="ARBA" id="ARBA00003213"/>
    </source>
</evidence>
<evidence type="ECO:0000256" key="7">
    <source>
        <dbReference type="ARBA" id="ARBA00022840"/>
    </source>
</evidence>
<dbReference type="PANTHER" id="PTHR11088">
    <property type="entry name" value="TRNA DIMETHYLALLYLTRANSFERASE"/>
    <property type="match status" value="1"/>
</dbReference>
<evidence type="ECO:0000313" key="14">
    <source>
        <dbReference type="EMBL" id="MDN4615701.1"/>
    </source>
</evidence>
<keyword evidence="4 10" id="KW-0808">Transferase</keyword>